<evidence type="ECO:0000256" key="2">
    <source>
        <dbReference type="ARBA" id="ARBA00006176"/>
    </source>
</evidence>
<sequence length="406" mass="45085">MADPKYANLPGIDTNSPDVFETSELPEDDQVAQIEAEECDNDNIEKIKLDTKAAYSAFKGKGVKSDGVDFSDRIGKSSRTGYDVSQTEYEIVGEGAAVRETPQQKYQRLQHEMRELAEEVSQIKESVKDEKSTEKLSPVAMGKQLEYLQHQLTDLHLEKLLGPEASIDLSDPQGALRQRLISQLESYKTTTGAAGDKGGDKSQATGDHVSYSLYYRPEQAQFSKNARMANLEERIERLQAVIGQNPEKLGVLTGDTENKSLLGAVGVLNSKLSLLDQSNLEQVEARLQGVLHKLGQITEKKTTQEDTEKQNKVSELYDIVKKWESYGNSLPQVIDRLAALKDLHEQALQFSQALAYLDTAQQEITSSLNSHGDMLKTLQGSFKQNTDMIKSNTESLDARIKGLKKS</sequence>
<keyword evidence="8" id="KW-1185">Reference proteome</keyword>
<reference evidence="7 8" key="1">
    <citation type="submission" date="2024-01" db="EMBL/GenBank/DDBJ databases">
        <title>The genome of the rayed Mediterranean limpet Patella caerulea (Linnaeus, 1758).</title>
        <authorList>
            <person name="Anh-Thu Weber A."/>
            <person name="Halstead-Nussloch G."/>
        </authorList>
    </citation>
    <scope>NUCLEOTIDE SEQUENCE [LARGE SCALE GENOMIC DNA]</scope>
    <source>
        <strain evidence="7">AATW-2023a</strain>
        <tissue evidence="7">Whole specimen</tissue>
    </source>
</reference>
<keyword evidence="5" id="KW-0175">Coiled coil</keyword>
<comment type="similarity">
    <text evidence="2">Belongs to the dynactin subunit 2 family.</text>
</comment>
<evidence type="ECO:0000313" key="7">
    <source>
        <dbReference type="EMBL" id="KAK6165943.1"/>
    </source>
</evidence>
<evidence type="ECO:0000256" key="4">
    <source>
        <dbReference type="ARBA" id="ARBA00023017"/>
    </source>
</evidence>
<dbReference type="PANTHER" id="PTHR15346">
    <property type="entry name" value="DYNACTIN SUBUNIT"/>
    <property type="match status" value="1"/>
</dbReference>
<comment type="caution">
    <text evidence="7">The sequence shown here is derived from an EMBL/GenBank/DDBJ whole genome shotgun (WGS) entry which is preliminary data.</text>
</comment>
<keyword evidence="4" id="KW-0243">Dynein</keyword>
<evidence type="ECO:0000256" key="5">
    <source>
        <dbReference type="SAM" id="Coils"/>
    </source>
</evidence>
<gene>
    <name evidence="7" type="ORF">SNE40_022749</name>
</gene>
<organism evidence="7 8">
    <name type="scientific">Patella caerulea</name>
    <name type="common">Rayed Mediterranean limpet</name>
    <dbReference type="NCBI Taxonomy" id="87958"/>
    <lineage>
        <taxon>Eukaryota</taxon>
        <taxon>Metazoa</taxon>
        <taxon>Spiralia</taxon>
        <taxon>Lophotrochozoa</taxon>
        <taxon>Mollusca</taxon>
        <taxon>Gastropoda</taxon>
        <taxon>Patellogastropoda</taxon>
        <taxon>Patelloidea</taxon>
        <taxon>Patellidae</taxon>
        <taxon>Patella</taxon>
    </lineage>
</organism>
<dbReference type="GO" id="GO:0007017">
    <property type="term" value="P:microtubule-based process"/>
    <property type="evidence" value="ECO:0007669"/>
    <property type="project" value="InterPro"/>
</dbReference>
<dbReference type="GO" id="GO:0005869">
    <property type="term" value="C:dynactin complex"/>
    <property type="evidence" value="ECO:0007669"/>
    <property type="project" value="InterPro"/>
</dbReference>
<dbReference type="InterPro" id="IPR028133">
    <property type="entry name" value="Dynamitin"/>
</dbReference>
<dbReference type="GO" id="GO:0005737">
    <property type="term" value="C:cytoplasm"/>
    <property type="evidence" value="ECO:0007669"/>
    <property type="project" value="UniProtKB-SubCell"/>
</dbReference>
<dbReference type="Pfam" id="PF04912">
    <property type="entry name" value="Dynamitin"/>
    <property type="match status" value="1"/>
</dbReference>
<keyword evidence="3" id="KW-0963">Cytoplasm</keyword>
<dbReference type="Proteomes" id="UP001347796">
    <property type="component" value="Unassembled WGS sequence"/>
</dbReference>
<evidence type="ECO:0008006" key="9">
    <source>
        <dbReference type="Google" id="ProtNLM"/>
    </source>
</evidence>
<evidence type="ECO:0000256" key="6">
    <source>
        <dbReference type="SAM" id="MobiDB-lite"/>
    </source>
</evidence>
<proteinExistence type="inferred from homology"/>
<feature type="coiled-coil region" evidence="5">
    <location>
        <begin position="99"/>
        <end position="133"/>
    </location>
</feature>
<accession>A0AAN8G615</accession>
<dbReference type="EMBL" id="JAZGQO010000021">
    <property type="protein sequence ID" value="KAK6165943.1"/>
    <property type="molecule type" value="Genomic_DNA"/>
</dbReference>
<comment type="subcellular location">
    <subcellularLocation>
        <location evidence="1">Cytoplasm</location>
    </subcellularLocation>
</comment>
<evidence type="ECO:0000256" key="1">
    <source>
        <dbReference type="ARBA" id="ARBA00004496"/>
    </source>
</evidence>
<dbReference type="GO" id="GO:0030286">
    <property type="term" value="C:dynein complex"/>
    <property type="evidence" value="ECO:0007669"/>
    <property type="project" value="UniProtKB-KW"/>
</dbReference>
<feature type="region of interest" description="Disordered" evidence="6">
    <location>
        <begin position="1"/>
        <end position="22"/>
    </location>
</feature>
<evidence type="ECO:0000313" key="8">
    <source>
        <dbReference type="Proteomes" id="UP001347796"/>
    </source>
</evidence>
<name>A0AAN8G615_PATCE</name>
<evidence type="ECO:0000256" key="3">
    <source>
        <dbReference type="ARBA" id="ARBA00022490"/>
    </source>
</evidence>
<dbReference type="AlphaFoldDB" id="A0AAN8G615"/>
<protein>
    <recommendedName>
        <fullName evidence="9">Dynactin subunit 2</fullName>
    </recommendedName>
</protein>